<name>E8ZKP9_MYCHL</name>
<dbReference type="Proteomes" id="UP000008637">
    <property type="component" value="Chromosome"/>
</dbReference>
<proteinExistence type="predicted"/>
<evidence type="ECO:0008006" key="3">
    <source>
        <dbReference type="Google" id="ProtNLM"/>
    </source>
</evidence>
<sequence length="218" mass="23934">MTTKTLGFGALGAAGAASACGGGYLLMKEKTIGDRVSKSGLVLIKSGDSKAWRLASKHLKLSDKNLVTDLSRFDSEIKDNNIDLDKAKVALEKWCLEAIGKDLSEKNIEDYLDKVKSRCVVAPADIRAKLEREGKTLVTNWGNKFDSFKSKTQDHTTLKNDLKAYDDSISNEVSNPNGDKDKYLAALEKWCSSGLKVKIEDDSYDGTYPKVVDRCTQG</sequence>
<evidence type="ECO:0000313" key="2">
    <source>
        <dbReference type="Proteomes" id="UP000008637"/>
    </source>
</evidence>
<reference evidence="1 2" key="1">
    <citation type="journal article" date="2011" name="J. Bacteriol.">
        <title>Complete genome sequence of Mycoplasma haemofelis, a hemotropic mycoplasma.</title>
        <authorList>
            <person name="Barker E.N."/>
            <person name="Helps C.R."/>
            <person name="Peters I.R."/>
            <person name="Darby A.C."/>
            <person name="Radford A.D."/>
            <person name="Tasker S."/>
        </authorList>
    </citation>
    <scope>NUCLEOTIDE SEQUENCE [LARGE SCALE GENOMIC DNA]</scope>
    <source>
        <strain evidence="1 2">Langford 1</strain>
    </source>
</reference>
<dbReference type="HOGENOM" id="CLU_109325_0_0_14"/>
<dbReference type="AlphaFoldDB" id="E8ZKP9"/>
<protein>
    <recommendedName>
        <fullName evidence="3">Lipoprotein</fullName>
    </recommendedName>
</protein>
<dbReference type="KEGG" id="mha:HF1_02070"/>
<dbReference type="EMBL" id="FR773153">
    <property type="protein sequence ID" value="CBY92215.1"/>
    <property type="molecule type" value="Genomic_DNA"/>
</dbReference>
<gene>
    <name evidence="1" type="ordered locus">HF1_02070</name>
</gene>
<evidence type="ECO:0000313" key="1">
    <source>
        <dbReference type="EMBL" id="CBY92215.1"/>
    </source>
</evidence>
<keyword evidence="2" id="KW-1185">Reference proteome</keyword>
<dbReference type="PROSITE" id="PS51257">
    <property type="entry name" value="PROKAR_LIPOPROTEIN"/>
    <property type="match status" value="1"/>
</dbReference>
<organism evidence="1 2">
    <name type="scientific">Mycoplasma haemofelis (strain Langford 1)</name>
    <name type="common">Haemobartonella felis</name>
    <dbReference type="NCBI Taxonomy" id="941640"/>
    <lineage>
        <taxon>Bacteria</taxon>
        <taxon>Bacillati</taxon>
        <taxon>Mycoplasmatota</taxon>
        <taxon>Mollicutes</taxon>
        <taxon>Mycoplasmataceae</taxon>
        <taxon>Mycoplasma</taxon>
    </lineage>
</organism>
<accession>E8ZKP9</accession>